<feature type="active site" evidence="12">
    <location>
        <position position="1292"/>
    </location>
</feature>
<feature type="domain" description="PurM-like C-terminal" evidence="13">
    <location>
        <begin position="842"/>
        <end position="997"/>
    </location>
</feature>
<evidence type="ECO:0000256" key="1">
    <source>
        <dbReference type="ARBA" id="ARBA00004920"/>
    </source>
</evidence>
<dbReference type="FunFam" id="3.40.50.880:FF:000008">
    <property type="entry name" value="Phosphoribosylformylglycinamidine synthase"/>
    <property type="match status" value="1"/>
</dbReference>
<feature type="binding site" evidence="12">
    <location>
        <position position="687"/>
    </location>
    <ligand>
        <name>ATP</name>
        <dbReference type="ChEBI" id="CHEBI:30616"/>
    </ligand>
</feature>
<comment type="similarity">
    <text evidence="2 12">In the N-terminal section; belongs to the FGAMS family.</text>
</comment>
<evidence type="ECO:0000256" key="2">
    <source>
        <dbReference type="ARBA" id="ARBA00008608"/>
    </source>
</evidence>
<dbReference type="InterPro" id="IPR041609">
    <property type="entry name" value="PurL_linker"/>
</dbReference>
<proteinExistence type="inferred from homology"/>
<dbReference type="NCBIfam" id="NF003672">
    <property type="entry name" value="PRK05297.1"/>
    <property type="match status" value="1"/>
</dbReference>
<dbReference type="InterPro" id="IPR036921">
    <property type="entry name" value="PurM-like_N_sf"/>
</dbReference>
<comment type="caution">
    <text evidence="12">Lacks conserved residue(s) required for the propagation of feature annotation.</text>
</comment>
<feature type="binding site" evidence="12">
    <location>
        <position position="895"/>
    </location>
    <ligand>
        <name>Mg(2+)</name>
        <dbReference type="ChEBI" id="CHEBI:18420"/>
    </ligand>
</feature>
<dbReference type="Pfam" id="PF18076">
    <property type="entry name" value="FGAR-AT_N"/>
    <property type="match status" value="1"/>
</dbReference>
<comment type="catalytic activity">
    <reaction evidence="11 12">
        <text>N(2)-formyl-N(1)-(5-phospho-beta-D-ribosyl)glycinamide + L-glutamine + ATP + H2O = 2-formamido-N(1)-(5-O-phospho-beta-D-ribosyl)acetamidine + L-glutamate + ADP + phosphate + H(+)</text>
        <dbReference type="Rhea" id="RHEA:17129"/>
        <dbReference type="ChEBI" id="CHEBI:15377"/>
        <dbReference type="ChEBI" id="CHEBI:15378"/>
        <dbReference type="ChEBI" id="CHEBI:29985"/>
        <dbReference type="ChEBI" id="CHEBI:30616"/>
        <dbReference type="ChEBI" id="CHEBI:43474"/>
        <dbReference type="ChEBI" id="CHEBI:58359"/>
        <dbReference type="ChEBI" id="CHEBI:147286"/>
        <dbReference type="ChEBI" id="CHEBI:147287"/>
        <dbReference type="ChEBI" id="CHEBI:456216"/>
        <dbReference type="EC" id="6.3.5.3"/>
    </reaction>
</comment>
<dbReference type="InterPro" id="IPR010918">
    <property type="entry name" value="PurM-like_C_dom"/>
</dbReference>
<reference evidence="17 18" key="2">
    <citation type="journal article" date="2012" name="PLoS ONE">
        <title>Genomic characterization of the taylorella genus.</title>
        <authorList>
            <person name="Hebert L."/>
            <person name="Moumen B."/>
            <person name="Pons N."/>
            <person name="Duquesne F."/>
            <person name="Breuil M.F."/>
            <person name="Goux D."/>
            <person name="Batto J.M."/>
            <person name="Laugier C."/>
            <person name="Renault P."/>
            <person name="Petry S."/>
        </authorList>
    </citation>
    <scope>NUCLEOTIDE SEQUENCE [LARGE SCALE GENOMIC DNA]</scope>
    <source>
        <strain evidence="17 18">MCE3</strain>
    </source>
</reference>
<evidence type="ECO:0000256" key="4">
    <source>
        <dbReference type="ARBA" id="ARBA00022598"/>
    </source>
</evidence>
<evidence type="ECO:0000256" key="11">
    <source>
        <dbReference type="ARBA" id="ARBA00052585"/>
    </source>
</evidence>
<dbReference type="STRING" id="1008459.TASI_0717"/>
<dbReference type="Gene3D" id="3.40.50.880">
    <property type="match status" value="1"/>
</dbReference>
<dbReference type="SUPFAM" id="SSF52317">
    <property type="entry name" value="Class I glutamine amidotransferase-like"/>
    <property type="match status" value="1"/>
</dbReference>
<dbReference type="PANTHER" id="PTHR10099">
    <property type="entry name" value="PHOSPHORIBOSYLFORMYLGLYCINAMIDINE SYNTHASE"/>
    <property type="match status" value="1"/>
</dbReference>
<dbReference type="EMBL" id="CP003059">
    <property type="protein sequence ID" value="AEP36488.1"/>
    <property type="molecule type" value="Genomic_DNA"/>
</dbReference>
<evidence type="ECO:0000256" key="8">
    <source>
        <dbReference type="ARBA" id="ARBA00022840"/>
    </source>
</evidence>
<dbReference type="GO" id="GO:0004642">
    <property type="term" value="F:phosphoribosylformylglycinamidine synthase activity"/>
    <property type="evidence" value="ECO:0007669"/>
    <property type="project" value="UniProtKB-UniRule"/>
</dbReference>
<evidence type="ECO:0000256" key="3">
    <source>
        <dbReference type="ARBA" id="ARBA00022490"/>
    </source>
</evidence>
<evidence type="ECO:0000256" key="9">
    <source>
        <dbReference type="ARBA" id="ARBA00022842"/>
    </source>
</evidence>
<dbReference type="Pfam" id="PF02769">
    <property type="entry name" value="AIRS_C"/>
    <property type="match status" value="2"/>
</dbReference>
<sequence>MSIHYYFQGALALSQFQSEKILEKLKKLNVPVSSVQGQYEHFVYCHSELNPEEIFKLKSLLSYGKEFPENIADSATLILHVVPRIGTISPWASKSTDIATNCGLSKIFRIERGIKYYFESERGLLGSKKLNEQQLATLASAIHDRMTEEVLPDEFDPKLLINELSTKDLTYIDVLGKGEMALYEANQNLGLALSSVEIDYLLNSYTKLERNPTDVELMMFAQANSEHCRHKIFNASWTIDGVPQEKSLFGMIRDTYNAHPEGCVVAYSDNAAIFSGREISRFYPLSDSEFQYKSTQRLTHTLIKVETHNHPTAIAPFQGASTGAGGEIRDEGATGRGGKPKAGLAGFTVSNLHLPELTEKWEENDSHIMPERIATPREIMTQGPIGAANFNNEFGRPNLSGYFRVYEQTVDGVRWGYHKPIMIAGGLGSIDDALTKKNALKDGTLLIQLGGPGFRIGMGGGAASSMGVGSNAESLDFDSVQRGNPEIQRRAQEVLDTCWRMLEKNPILSLHDVGAGGLSNAFPEMVHDADMGAVFDLNKVNLEESGMSPAEIWCNESQERYVLAIDPESLPLFEEICARERCPFSVVGIAKEEKMLVVKNEPKEDAVNLPMDVILGSLPKLKKDIQTQNFSSEKLDFVEADLSDIALKVIRHPTVASKSFLVTIGDRSVGALTSRDQMVGPWQVPVADCAVTLDDYEGFTGQAMSMGERSPIAIANPAAASRMAIAEAITNIASADIASISDLKLSANWMASSGSEGQDGALYEAVKSCSEFCIDLGISIPVGKDSLSMKTKAQEEDEEQTIISPVSLIVSAFSNVRDIRKSLTPQLMHDTDESSVLILIDLGEGKQRLAGSVLSHVLNQYGSETPDMENADLLKSFFGAIRSLSDKGQILSYHDRSDGGLFATVAEMAFAGHIGVSINVDMLVFDEQNSDFGDFKIKPEQVENLRNESTIRALFNEEAGAVIQVRRSDRDAVLHTLSEVGLSKVSHVIGSLNKTDSIDILRDAKVVASFSRSELGKEWTKVSYNISKNRDNPKTSLAEFKRWDDISDPGMQAKVHFNPQENLIATFIGKGSKPSIAILREQGCNSQLEMAWAFDKAGFQAYDVHMTDLLSGRKKLADFQALVAVGGFSYGDVLGAGQGWAKTILFNEILSTQFTEFFDREDTLALGVCNGCQMMAHLAGSGMIKGAQDWPAFTSNVSSKYEARLCMVEIMDSPSIFFIGMQGMQAPIVVSHGEGYANFSVQGNKGQVHRALRYVNNVGQPTESYPFNPNGSLDGITGVTSTDGRYMIMMPHPERVTRNAMLSWSPKLWGQNDSGGDFSPWMRMFMNARVFFN</sequence>
<dbReference type="PANTHER" id="PTHR10099:SF1">
    <property type="entry name" value="PHOSPHORIBOSYLFORMYLGLYCINAMIDINE SYNTHASE"/>
    <property type="match status" value="1"/>
</dbReference>
<comment type="function">
    <text evidence="12">Phosphoribosylformylglycinamidine synthase involved in the purines biosynthetic pathway. Catalyzes the ATP-dependent conversion of formylglycinamide ribonucleotide (FGAR) and glutamine to yield formylglycinamidine ribonucleotide (FGAM) and glutamate.</text>
</comment>
<evidence type="ECO:0000256" key="5">
    <source>
        <dbReference type="ARBA" id="ARBA00022723"/>
    </source>
</evidence>
<feature type="domain" description="PurM-like C-terminal" evidence="13">
    <location>
        <begin position="441"/>
        <end position="597"/>
    </location>
</feature>
<dbReference type="GO" id="GO:0005524">
    <property type="term" value="F:ATP binding"/>
    <property type="evidence" value="ECO:0007669"/>
    <property type="project" value="UniProtKB-UniRule"/>
</dbReference>
<evidence type="ECO:0000256" key="10">
    <source>
        <dbReference type="ARBA" id="ARBA00022962"/>
    </source>
</evidence>
<dbReference type="SUPFAM" id="SSF55326">
    <property type="entry name" value="PurM N-terminal domain-like"/>
    <property type="match status" value="2"/>
</dbReference>
<keyword evidence="5 12" id="KW-0479">Metal-binding</keyword>
<dbReference type="GO" id="GO:0046872">
    <property type="term" value="F:metal ion binding"/>
    <property type="evidence" value="ECO:0007669"/>
    <property type="project" value="UniProtKB-KW"/>
</dbReference>
<evidence type="ECO:0000259" key="16">
    <source>
        <dbReference type="Pfam" id="PF22689"/>
    </source>
</evidence>
<dbReference type="CDD" id="cd02203">
    <property type="entry name" value="PurL_repeat1"/>
    <property type="match status" value="1"/>
</dbReference>
<feature type="domain" description="Phosphoribosylformylglycinamidine synthase N-terminal" evidence="15">
    <location>
        <begin position="38"/>
        <end position="156"/>
    </location>
</feature>
<dbReference type="CDD" id="cd02204">
    <property type="entry name" value="PurL_repeat2"/>
    <property type="match status" value="1"/>
</dbReference>
<dbReference type="Pfam" id="PF13507">
    <property type="entry name" value="GATase_5"/>
    <property type="match status" value="1"/>
</dbReference>
<comment type="subunit">
    <text evidence="12">Monomer.</text>
</comment>
<feature type="binding site" evidence="12">
    <location>
        <position position="731"/>
    </location>
    <ligand>
        <name>Mg(2+)</name>
        <dbReference type="ChEBI" id="CHEBI:18420"/>
    </ligand>
</feature>
<dbReference type="HOGENOM" id="CLU_001031_0_2_4"/>
<keyword evidence="7 12" id="KW-0658">Purine biosynthesis</keyword>
<dbReference type="GO" id="GO:0006189">
    <property type="term" value="P:'de novo' IMP biosynthetic process"/>
    <property type="evidence" value="ECO:0007669"/>
    <property type="project" value="UniProtKB-UniRule"/>
</dbReference>
<dbReference type="FunFam" id="3.90.650.10:FF:000024">
    <property type="entry name" value="Phosphoribosylformylglycinamidine synthase"/>
    <property type="match status" value="1"/>
</dbReference>
<dbReference type="CDD" id="cd01740">
    <property type="entry name" value="GATase1_FGAR_AT"/>
    <property type="match status" value="1"/>
</dbReference>
<dbReference type="InterPro" id="IPR010073">
    <property type="entry name" value="PurL_large"/>
</dbReference>
<dbReference type="InterPro" id="IPR036676">
    <property type="entry name" value="PurM-like_C_sf"/>
</dbReference>
<dbReference type="NCBIfam" id="TIGR01735">
    <property type="entry name" value="FGAM_synt"/>
    <property type="match status" value="1"/>
</dbReference>
<evidence type="ECO:0000256" key="6">
    <source>
        <dbReference type="ARBA" id="ARBA00022741"/>
    </source>
</evidence>
<evidence type="ECO:0000256" key="12">
    <source>
        <dbReference type="HAMAP-Rule" id="MF_00419"/>
    </source>
</evidence>
<protein>
    <recommendedName>
        <fullName evidence="12">Phosphoribosylformylglycinamidine synthase</fullName>
        <shortName evidence="12">FGAM synthase</shortName>
        <shortName evidence="12">FGAMS</shortName>
        <ecNumber evidence="12">6.3.5.3</ecNumber>
    </recommendedName>
    <alternativeName>
        <fullName evidence="12">Formylglycinamide ribonucleotide amidotransferase</fullName>
        <shortName evidence="12">FGAR amidotransferase</shortName>
        <shortName evidence="12">FGAR-AT</shortName>
    </alternativeName>
</protein>
<evidence type="ECO:0000259" key="14">
    <source>
        <dbReference type="Pfam" id="PF18072"/>
    </source>
</evidence>
<keyword evidence="9 12" id="KW-0460">Magnesium</keyword>
<dbReference type="Gene3D" id="1.10.8.750">
    <property type="entry name" value="Phosphoribosylformylglycinamidine synthase, linker domain"/>
    <property type="match status" value="1"/>
</dbReference>
<comment type="pathway">
    <text evidence="1 12">Purine metabolism; IMP biosynthesis via de novo pathway; 5-amino-1-(5-phospho-D-ribosyl)imidazole from N(2)-formyl-N(1)-(5-phospho-D-ribosyl)glycinamide: step 1/2.</text>
</comment>
<dbReference type="HAMAP" id="MF_00419">
    <property type="entry name" value="PurL_1"/>
    <property type="match status" value="1"/>
</dbReference>
<dbReference type="FunFam" id="1.10.8.750:FF:000002">
    <property type="entry name" value="Phosphoribosylformylglycinamidine synthase"/>
    <property type="match status" value="1"/>
</dbReference>
<gene>
    <name evidence="12" type="primary">purL</name>
    <name evidence="17" type="ordered locus">TASI_0717</name>
</gene>
<evidence type="ECO:0000313" key="18">
    <source>
        <dbReference type="Proteomes" id="UP000009284"/>
    </source>
</evidence>
<dbReference type="SUPFAM" id="SSF109736">
    <property type="entry name" value="FGAM synthase PurL, linker domain"/>
    <property type="match status" value="1"/>
</dbReference>
<feature type="active site" evidence="12">
    <location>
        <position position="1294"/>
    </location>
</feature>
<organism evidence="17 18">
    <name type="scientific">Taylorella asinigenitalis (strain MCE3)</name>
    <dbReference type="NCBI Taxonomy" id="1008459"/>
    <lineage>
        <taxon>Bacteria</taxon>
        <taxon>Pseudomonadati</taxon>
        <taxon>Pseudomonadota</taxon>
        <taxon>Betaproteobacteria</taxon>
        <taxon>Burkholderiales</taxon>
        <taxon>Alcaligenaceae</taxon>
        <taxon>Taylorella</taxon>
    </lineage>
</organism>
<keyword evidence="6 12" id="KW-0547">Nucleotide-binding</keyword>
<dbReference type="Pfam" id="PF22689">
    <property type="entry name" value="FGAR-AT_PurM_N-like"/>
    <property type="match status" value="1"/>
</dbReference>
<keyword evidence="18" id="KW-1185">Reference proteome</keyword>
<dbReference type="InterPro" id="IPR029062">
    <property type="entry name" value="Class_I_gatase-like"/>
</dbReference>
<dbReference type="Proteomes" id="UP000009284">
    <property type="component" value="Chromosome"/>
</dbReference>
<evidence type="ECO:0000313" key="17">
    <source>
        <dbReference type="EMBL" id="AEP36488.1"/>
    </source>
</evidence>
<evidence type="ECO:0000259" key="13">
    <source>
        <dbReference type="Pfam" id="PF02769"/>
    </source>
</evidence>
<dbReference type="Gene3D" id="3.30.1330.10">
    <property type="entry name" value="PurM-like, N-terminal domain"/>
    <property type="match status" value="2"/>
</dbReference>
<reference key="1">
    <citation type="submission" date="2011-09" db="EMBL/GenBank/DDBJ databases">
        <title>Genomic characterization of the Taylorella genus.</title>
        <authorList>
            <person name="Hebert L."/>
            <person name="Moumen B."/>
            <person name="Pons N."/>
            <person name="Duquesne F."/>
            <person name="Breuil M.-F."/>
            <person name="Goux D."/>
            <person name="Batto J.-M."/>
            <person name="Renault P."/>
            <person name="Laugier C."/>
            <person name="Petry S."/>
        </authorList>
    </citation>
    <scope>NUCLEOTIDE SEQUENCE</scope>
    <source>
        <strain>MCE3</strain>
    </source>
</reference>
<keyword evidence="3 12" id="KW-0963">Cytoplasm</keyword>
<keyword evidence="10 12" id="KW-0315">Glutamine amidotransferase</keyword>
<dbReference type="RefSeq" id="WP_014111385.1">
    <property type="nucleotide sequence ID" value="NC_016043.1"/>
</dbReference>
<name>G4Q9F1_TAYAM</name>
<dbReference type="SUPFAM" id="SSF82697">
    <property type="entry name" value="PurS-like"/>
    <property type="match status" value="1"/>
</dbReference>
<dbReference type="EC" id="6.3.5.3" evidence="12"/>
<feature type="active site" description="Nucleophile" evidence="12">
    <location>
        <position position="1169"/>
    </location>
</feature>
<comment type="subcellular location">
    <subcellularLocation>
        <location evidence="12">Cytoplasm</location>
    </subcellularLocation>
</comment>
<dbReference type="KEGG" id="tas:TASI_0717"/>
<dbReference type="InterPro" id="IPR040707">
    <property type="entry name" value="FGAR-AT_N"/>
</dbReference>
<dbReference type="InterPro" id="IPR055181">
    <property type="entry name" value="FGAR-AT_PurM_N-like"/>
</dbReference>
<evidence type="ECO:0000256" key="7">
    <source>
        <dbReference type="ARBA" id="ARBA00022755"/>
    </source>
</evidence>
<feature type="domain" description="FGAR-AT PurM N-terminal-like" evidence="16">
    <location>
        <begin position="657"/>
        <end position="814"/>
    </location>
</feature>
<dbReference type="PROSITE" id="PS51273">
    <property type="entry name" value="GATASE_TYPE_1"/>
    <property type="match status" value="1"/>
</dbReference>
<keyword evidence="8 12" id="KW-0067">ATP-binding</keyword>
<feature type="binding site" evidence="12">
    <location>
        <position position="727"/>
    </location>
    <ligand>
        <name>Mg(2+)</name>
        <dbReference type="ChEBI" id="CHEBI:18420"/>
    </ligand>
</feature>
<accession>G4Q9F1</accession>
<feature type="domain" description="Phosphoribosylformylglycinamidine synthase linker" evidence="14">
    <location>
        <begin position="183"/>
        <end position="231"/>
    </location>
</feature>
<dbReference type="GO" id="GO:0005737">
    <property type="term" value="C:cytoplasm"/>
    <property type="evidence" value="ECO:0007669"/>
    <property type="project" value="UniProtKB-SubCell"/>
</dbReference>
<dbReference type="Pfam" id="PF18072">
    <property type="entry name" value="FGAR-AT_linker"/>
    <property type="match status" value="1"/>
</dbReference>
<dbReference type="InterPro" id="IPR036604">
    <property type="entry name" value="PurS-like_sf"/>
</dbReference>
<evidence type="ECO:0000259" key="15">
    <source>
        <dbReference type="Pfam" id="PF18076"/>
    </source>
</evidence>
<dbReference type="OrthoDB" id="9804441at2"/>
<keyword evidence="4 12" id="KW-0436">Ligase</keyword>
<dbReference type="SUPFAM" id="SSF56042">
    <property type="entry name" value="PurM C-terminal domain-like"/>
    <property type="match status" value="2"/>
</dbReference>
<dbReference type="UniPathway" id="UPA00074">
    <property type="reaction ID" value="UER00128"/>
</dbReference>
<feature type="binding site" evidence="12">
    <location>
        <position position="688"/>
    </location>
    <ligand>
        <name>Mg(2+)</name>
        <dbReference type="ChEBI" id="CHEBI:18420"/>
    </ligand>
</feature>
<dbReference type="FunFam" id="3.30.1330.10:FF:000005">
    <property type="entry name" value="Phosphoribosylformylglycinamidine synthase"/>
    <property type="match status" value="1"/>
</dbReference>
<feature type="binding site" evidence="12">
    <location>
        <position position="897"/>
    </location>
    <ligand>
        <name>ATP</name>
        <dbReference type="ChEBI" id="CHEBI:30616"/>
    </ligand>
</feature>
<dbReference type="Gene3D" id="3.90.650.10">
    <property type="entry name" value="PurM-like C-terminal domain"/>
    <property type="match status" value="2"/>
</dbReference>
<dbReference type="SMART" id="SM01211">
    <property type="entry name" value="GATase_5"/>
    <property type="match status" value="1"/>
</dbReference>
<dbReference type="eggNOG" id="COG0046">
    <property type="taxonomic scope" value="Bacteria"/>
</dbReference>
<feature type="binding site" evidence="12">
    <location>
        <begin position="319"/>
        <end position="330"/>
    </location>
    <ligand>
        <name>ATP</name>
        <dbReference type="ChEBI" id="CHEBI:30616"/>
    </ligand>
</feature>
<dbReference type="eggNOG" id="COG0047">
    <property type="taxonomic scope" value="Bacteria"/>
</dbReference>